<organism evidence="1 2">
    <name type="scientific">Aaosphaeria arxii CBS 175.79</name>
    <dbReference type="NCBI Taxonomy" id="1450172"/>
    <lineage>
        <taxon>Eukaryota</taxon>
        <taxon>Fungi</taxon>
        <taxon>Dikarya</taxon>
        <taxon>Ascomycota</taxon>
        <taxon>Pezizomycotina</taxon>
        <taxon>Dothideomycetes</taxon>
        <taxon>Pleosporomycetidae</taxon>
        <taxon>Pleosporales</taxon>
        <taxon>Pleosporales incertae sedis</taxon>
        <taxon>Aaosphaeria</taxon>
    </lineage>
</organism>
<name>A0A6A5XZA9_9PLEO</name>
<dbReference type="AlphaFoldDB" id="A0A6A5XZA9"/>
<accession>A0A6A5XZA9</accession>
<sequence>MSRLLRLDAKAAEVQALAGYDDDQWRWFQARSLHNGIFQANDMHRSLHSPKQKNIKKDFQ</sequence>
<evidence type="ECO:0000313" key="2">
    <source>
        <dbReference type="Proteomes" id="UP000799778"/>
    </source>
</evidence>
<gene>
    <name evidence="1" type="ORF">BU24DRAFT_420642</name>
</gene>
<evidence type="ECO:0000313" key="1">
    <source>
        <dbReference type="EMBL" id="KAF2017604.1"/>
    </source>
</evidence>
<dbReference type="GeneID" id="54284922"/>
<proteinExistence type="predicted"/>
<dbReference type="Proteomes" id="UP000799778">
    <property type="component" value="Unassembled WGS sequence"/>
</dbReference>
<dbReference type="EMBL" id="ML978068">
    <property type="protein sequence ID" value="KAF2017604.1"/>
    <property type="molecule type" value="Genomic_DNA"/>
</dbReference>
<keyword evidence="2" id="KW-1185">Reference proteome</keyword>
<protein>
    <submittedName>
        <fullName evidence="1">Uncharacterized protein</fullName>
    </submittedName>
</protein>
<reference evidence="1" key="1">
    <citation type="journal article" date="2020" name="Stud. Mycol.">
        <title>101 Dothideomycetes genomes: a test case for predicting lifestyles and emergence of pathogens.</title>
        <authorList>
            <person name="Haridas S."/>
            <person name="Albert R."/>
            <person name="Binder M."/>
            <person name="Bloem J."/>
            <person name="Labutti K."/>
            <person name="Salamov A."/>
            <person name="Andreopoulos B."/>
            <person name="Baker S."/>
            <person name="Barry K."/>
            <person name="Bills G."/>
            <person name="Bluhm B."/>
            <person name="Cannon C."/>
            <person name="Castanera R."/>
            <person name="Culley D."/>
            <person name="Daum C."/>
            <person name="Ezra D."/>
            <person name="Gonzalez J."/>
            <person name="Henrissat B."/>
            <person name="Kuo A."/>
            <person name="Liang C."/>
            <person name="Lipzen A."/>
            <person name="Lutzoni F."/>
            <person name="Magnuson J."/>
            <person name="Mondo S."/>
            <person name="Nolan M."/>
            <person name="Ohm R."/>
            <person name="Pangilinan J."/>
            <person name="Park H.-J."/>
            <person name="Ramirez L."/>
            <person name="Alfaro M."/>
            <person name="Sun H."/>
            <person name="Tritt A."/>
            <person name="Yoshinaga Y."/>
            <person name="Zwiers L.-H."/>
            <person name="Turgeon B."/>
            <person name="Goodwin S."/>
            <person name="Spatafora J."/>
            <person name="Crous P."/>
            <person name="Grigoriev I."/>
        </authorList>
    </citation>
    <scope>NUCLEOTIDE SEQUENCE</scope>
    <source>
        <strain evidence="1">CBS 175.79</strain>
    </source>
</reference>
<dbReference type="RefSeq" id="XP_033385943.1">
    <property type="nucleotide sequence ID" value="XM_033527525.1"/>
</dbReference>